<dbReference type="OrthoDB" id="2279190at2759"/>
<dbReference type="EMBL" id="DF977483">
    <property type="protein sequence ID" value="GAP89535.2"/>
    <property type="molecule type" value="Genomic_DNA"/>
</dbReference>
<evidence type="ECO:0000313" key="2">
    <source>
        <dbReference type="EMBL" id="GAP89535.2"/>
    </source>
</evidence>
<reference evidence="2" key="1">
    <citation type="submission" date="2016-03" db="EMBL/GenBank/DDBJ databases">
        <title>Draft genome sequence of Rosellinia necatrix.</title>
        <authorList>
            <person name="Kanematsu S."/>
        </authorList>
    </citation>
    <scope>NUCLEOTIDE SEQUENCE [LARGE SCALE GENOMIC DNA]</scope>
    <source>
        <strain evidence="2">W97</strain>
    </source>
</reference>
<dbReference type="STRING" id="77044.A0A1W2TMH4"/>
<sequence>MRVRLQTSSQGFVVGVGHGSVSILRMTLRFTINFNNGKDFGLDGEKEGTGTDQDRGSATGKSENDKVASGTGGEAGNPGEENLLSLSLTMTITIMAIN</sequence>
<name>A0A1W2TMH4_ROSNE</name>
<keyword evidence="3" id="KW-1185">Reference proteome</keyword>
<proteinExistence type="predicted"/>
<gene>
    <name evidence="2" type="ORF">SAMD00023353_3800530</name>
</gene>
<protein>
    <submittedName>
        <fullName evidence="2">Uncharacterized protein</fullName>
    </submittedName>
</protein>
<dbReference type="Proteomes" id="UP000054516">
    <property type="component" value="Unassembled WGS sequence"/>
</dbReference>
<feature type="compositionally biased region" description="Basic and acidic residues" evidence="1">
    <location>
        <begin position="40"/>
        <end position="55"/>
    </location>
</feature>
<evidence type="ECO:0000313" key="3">
    <source>
        <dbReference type="Proteomes" id="UP000054516"/>
    </source>
</evidence>
<evidence type="ECO:0000256" key="1">
    <source>
        <dbReference type="SAM" id="MobiDB-lite"/>
    </source>
</evidence>
<feature type="region of interest" description="Disordered" evidence="1">
    <location>
        <begin position="37"/>
        <end position="82"/>
    </location>
</feature>
<accession>A0A1W2TMH4</accession>
<dbReference type="AlphaFoldDB" id="A0A1W2TMH4"/>
<organism evidence="2">
    <name type="scientific">Rosellinia necatrix</name>
    <name type="common">White root-rot fungus</name>
    <dbReference type="NCBI Taxonomy" id="77044"/>
    <lineage>
        <taxon>Eukaryota</taxon>
        <taxon>Fungi</taxon>
        <taxon>Dikarya</taxon>
        <taxon>Ascomycota</taxon>
        <taxon>Pezizomycotina</taxon>
        <taxon>Sordariomycetes</taxon>
        <taxon>Xylariomycetidae</taxon>
        <taxon>Xylariales</taxon>
        <taxon>Xylariaceae</taxon>
        <taxon>Rosellinia</taxon>
    </lineage>
</organism>